<name>A0A4R6TE71_9FLAO</name>
<evidence type="ECO:0000313" key="2">
    <source>
        <dbReference type="Proteomes" id="UP000295390"/>
    </source>
</evidence>
<dbReference type="OrthoDB" id="1448043at2"/>
<proteinExistence type="predicted"/>
<gene>
    <name evidence="1" type="ORF">DFQ07_2771</name>
</gene>
<sequence length="164" mass="19011">MENPVRKIYHRTKVNPELLEHGKTGSNVDFASFSRGVITDVLPKGKLRGIYFLSFVKELDTWSAIDYQGQEPANDLPNEKFPLGKAFICSHTNIRIEDNRSYLITEPTDLKDYKKENNHEKGYKPVDFELKENEKIIISYELFGEDFPPCGEFIFVIDEEKTCQ</sequence>
<organism evidence="1 2">
    <name type="scientific">Tenacibaculum caenipelagi</name>
    <dbReference type="NCBI Taxonomy" id="1325435"/>
    <lineage>
        <taxon>Bacteria</taxon>
        <taxon>Pseudomonadati</taxon>
        <taxon>Bacteroidota</taxon>
        <taxon>Flavobacteriia</taxon>
        <taxon>Flavobacteriales</taxon>
        <taxon>Flavobacteriaceae</taxon>
        <taxon>Tenacibaculum</taxon>
    </lineage>
</organism>
<comment type="caution">
    <text evidence="1">The sequence shown here is derived from an EMBL/GenBank/DDBJ whole genome shotgun (WGS) entry which is preliminary data.</text>
</comment>
<reference evidence="1 2" key="1">
    <citation type="submission" date="2019-03" db="EMBL/GenBank/DDBJ databases">
        <title>Genomic Encyclopedia of Type Strains, Phase III (KMG-III): the genomes of soil and plant-associated and newly described type strains.</title>
        <authorList>
            <person name="Whitman W."/>
        </authorList>
    </citation>
    <scope>NUCLEOTIDE SEQUENCE [LARGE SCALE GENOMIC DNA]</scope>
    <source>
        <strain evidence="1 2">CECT 8283</strain>
    </source>
</reference>
<dbReference type="EMBL" id="SNYH01000006">
    <property type="protein sequence ID" value="TDQ22753.1"/>
    <property type="molecule type" value="Genomic_DNA"/>
</dbReference>
<keyword evidence="2" id="KW-1185">Reference proteome</keyword>
<evidence type="ECO:0000313" key="1">
    <source>
        <dbReference type="EMBL" id="TDQ22753.1"/>
    </source>
</evidence>
<dbReference type="RefSeq" id="WP_133537723.1">
    <property type="nucleotide sequence ID" value="NZ_SNYH01000006.1"/>
</dbReference>
<dbReference type="AlphaFoldDB" id="A0A4R6TE71"/>
<accession>A0A4R6TE71</accession>
<protein>
    <submittedName>
        <fullName evidence="1">Uncharacterized protein</fullName>
    </submittedName>
</protein>
<dbReference type="Proteomes" id="UP000295390">
    <property type="component" value="Unassembled WGS sequence"/>
</dbReference>